<proteinExistence type="predicted"/>
<dbReference type="EMBL" id="JARQWQ010000034">
    <property type="protein sequence ID" value="KAK2561079.1"/>
    <property type="molecule type" value="Genomic_DNA"/>
</dbReference>
<reference evidence="1" key="2">
    <citation type="journal article" date="2023" name="Science">
        <title>Genomic signatures of disease resistance in endangered staghorn corals.</title>
        <authorList>
            <person name="Vollmer S.V."/>
            <person name="Selwyn J.D."/>
            <person name="Despard B.A."/>
            <person name="Roesel C.L."/>
        </authorList>
    </citation>
    <scope>NUCLEOTIDE SEQUENCE</scope>
    <source>
        <strain evidence="1">K2</strain>
    </source>
</reference>
<sequence>MVINIPADCNHACEENAKQAFQLLNNALHVNTKKYNNYPSAQLNKVDNVIMRVQTIIVSETQHISPVTKALGTLGKHDVQVSNGYLYILKPLLSPAGSVASYDASELSSSCDVSSTCMHRKQINGVPVAITPPRSYCDSSTSQSWLKVSSSVVLKPIYRWTKLKFPVKVPVIPTI</sequence>
<dbReference type="Proteomes" id="UP001249851">
    <property type="component" value="Unassembled WGS sequence"/>
</dbReference>
<comment type="caution">
    <text evidence="1">The sequence shown here is derived from an EMBL/GenBank/DDBJ whole genome shotgun (WGS) entry which is preliminary data.</text>
</comment>
<evidence type="ECO:0000313" key="1">
    <source>
        <dbReference type="EMBL" id="KAK2561079.1"/>
    </source>
</evidence>
<accession>A0AAD9V4L6</accession>
<reference evidence="1" key="1">
    <citation type="journal article" date="2023" name="G3 (Bethesda)">
        <title>Whole genome assembly and annotation of the endangered Caribbean coral Acropora cervicornis.</title>
        <authorList>
            <person name="Selwyn J.D."/>
            <person name="Vollmer S.V."/>
        </authorList>
    </citation>
    <scope>NUCLEOTIDE SEQUENCE</scope>
    <source>
        <strain evidence="1">K2</strain>
    </source>
</reference>
<dbReference type="AlphaFoldDB" id="A0AAD9V4L6"/>
<organism evidence="1 2">
    <name type="scientific">Acropora cervicornis</name>
    <name type="common">Staghorn coral</name>
    <dbReference type="NCBI Taxonomy" id="6130"/>
    <lineage>
        <taxon>Eukaryota</taxon>
        <taxon>Metazoa</taxon>
        <taxon>Cnidaria</taxon>
        <taxon>Anthozoa</taxon>
        <taxon>Hexacorallia</taxon>
        <taxon>Scleractinia</taxon>
        <taxon>Astrocoeniina</taxon>
        <taxon>Acroporidae</taxon>
        <taxon>Acropora</taxon>
    </lineage>
</organism>
<keyword evidence="2" id="KW-1185">Reference proteome</keyword>
<name>A0AAD9V4L6_ACRCE</name>
<evidence type="ECO:0000313" key="2">
    <source>
        <dbReference type="Proteomes" id="UP001249851"/>
    </source>
</evidence>
<protein>
    <submittedName>
        <fullName evidence="1">Uncharacterized protein</fullName>
    </submittedName>
</protein>
<gene>
    <name evidence="1" type="ORF">P5673_016216</name>
</gene>